<dbReference type="Proteomes" id="UP001595190">
    <property type="component" value="Unassembled WGS sequence"/>
</dbReference>
<dbReference type="EMBL" id="JBHGPK010000100">
    <property type="protein sequence ID" value="MFC2255174.1"/>
    <property type="molecule type" value="Genomic_DNA"/>
</dbReference>
<proteinExistence type="predicted"/>
<reference evidence="2 3" key="1">
    <citation type="submission" date="2024-09" db="EMBL/GenBank/DDBJ databases">
        <title>Description of Labrys sedimenti sp. nov., isolated from a diclofenac-degrading enrichment culture, and genome-based reclassification of Labrys portucalensis as a later heterotypic synonym of Labrys neptuniae.</title>
        <authorList>
            <person name="Tancsics A."/>
            <person name="Csepanyi A."/>
        </authorList>
    </citation>
    <scope>NUCLEOTIDE SEQUENCE [LARGE SCALE GENOMIC DNA]</scope>
    <source>
        <strain evidence="2 3">LMG 23412</strain>
    </source>
</reference>
<feature type="non-terminal residue" evidence="2">
    <location>
        <position position="106"/>
    </location>
</feature>
<name>A0ABV6ZSK4_9HYPH</name>
<feature type="transmembrane region" description="Helical" evidence="1">
    <location>
        <begin position="72"/>
        <end position="98"/>
    </location>
</feature>
<evidence type="ECO:0000313" key="3">
    <source>
        <dbReference type="Proteomes" id="UP001595190"/>
    </source>
</evidence>
<evidence type="ECO:0000256" key="1">
    <source>
        <dbReference type="SAM" id="Phobius"/>
    </source>
</evidence>
<feature type="transmembrane region" description="Helical" evidence="1">
    <location>
        <begin position="6"/>
        <end position="24"/>
    </location>
</feature>
<feature type="transmembrane region" description="Helical" evidence="1">
    <location>
        <begin position="31"/>
        <end position="52"/>
    </location>
</feature>
<evidence type="ECO:0000313" key="2">
    <source>
        <dbReference type="EMBL" id="MFC2255174.1"/>
    </source>
</evidence>
<organism evidence="2 3">
    <name type="scientific">Labrys neptuniae</name>
    <dbReference type="NCBI Taxonomy" id="376174"/>
    <lineage>
        <taxon>Bacteria</taxon>
        <taxon>Pseudomonadati</taxon>
        <taxon>Pseudomonadota</taxon>
        <taxon>Alphaproteobacteria</taxon>
        <taxon>Hyphomicrobiales</taxon>
        <taxon>Xanthobacteraceae</taxon>
        <taxon>Labrys</taxon>
    </lineage>
</organism>
<gene>
    <name evidence="2" type="ORF">ACETRX_37065</name>
</gene>
<accession>A0ABV6ZSK4</accession>
<keyword evidence="1" id="KW-0472">Membrane</keyword>
<protein>
    <submittedName>
        <fullName evidence="2">ABC transporter</fullName>
    </submittedName>
</protein>
<keyword evidence="1" id="KW-1133">Transmembrane helix</keyword>
<keyword evidence="1" id="KW-0812">Transmembrane</keyword>
<comment type="caution">
    <text evidence="2">The sequence shown here is derived from an EMBL/GenBank/DDBJ whole genome shotgun (WGS) entry which is preliminary data.</text>
</comment>
<sequence>MAVGWPISHILLLIAIFSITGRAAPYGESVILFIATGTIPFMVFSYLSRFMMVNLVSTRPLLSLPGVRTLDVLIAGAILEILSSAFVIIFMIILGITFDVPILPQD</sequence>